<dbReference type="SUPFAM" id="SSF55658">
    <property type="entry name" value="L9 N-domain-like"/>
    <property type="match status" value="1"/>
</dbReference>
<feature type="domain" description="Large ribosomal subunit protein bL9 C-terminal" evidence="10">
    <location>
        <begin position="64"/>
        <end position="145"/>
    </location>
</feature>
<comment type="function">
    <text evidence="7">Binds to the 23S rRNA.</text>
</comment>
<evidence type="ECO:0000256" key="6">
    <source>
        <dbReference type="ARBA" id="ARBA00035292"/>
    </source>
</evidence>
<dbReference type="GO" id="GO:0019843">
    <property type="term" value="F:rRNA binding"/>
    <property type="evidence" value="ECO:0007669"/>
    <property type="project" value="UniProtKB-UniRule"/>
</dbReference>
<dbReference type="GO" id="GO:0005840">
    <property type="term" value="C:ribosome"/>
    <property type="evidence" value="ECO:0007669"/>
    <property type="project" value="UniProtKB-KW"/>
</dbReference>
<evidence type="ECO:0000313" key="11">
    <source>
        <dbReference type="EMBL" id="OGZ72923.1"/>
    </source>
</evidence>
<evidence type="ECO:0000256" key="2">
    <source>
        <dbReference type="ARBA" id="ARBA00022730"/>
    </source>
</evidence>
<dbReference type="InterPro" id="IPR020594">
    <property type="entry name" value="Ribosomal_bL9_bac/chp"/>
</dbReference>
<evidence type="ECO:0000259" key="9">
    <source>
        <dbReference type="Pfam" id="PF01281"/>
    </source>
</evidence>
<dbReference type="Pfam" id="PF01281">
    <property type="entry name" value="Ribosomal_L9_N"/>
    <property type="match status" value="1"/>
</dbReference>
<dbReference type="Proteomes" id="UP000176774">
    <property type="component" value="Unassembled WGS sequence"/>
</dbReference>
<dbReference type="AlphaFoldDB" id="A0A1G2IDX0"/>
<dbReference type="InterPro" id="IPR020069">
    <property type="entry name" value="Ribosomal_bL9_C"/>
</dbReference>
<reference evidence="11 12" key="1">
    <citation type="journal article" date="2016" name="Nat. Commun.">
        <title>Thousands of microbial genomes shed light on interconnected biogeochemical processes in an aquifer system.</title>
        <authorList>
            <person name="Anantharaman K."/>
            <person name="Brown C.T."/>
            <person name="Hug L.A."/>
            <person name="Sharon I."/>
            <person name="Castelle C.J."/>
            <person name="Probst A.J."/>
            <person name="Thomas B.C."/>
            <person name="Singh A."/>
            <person name="Wilkins M.J."/>
            <person name="Karaoz U."/>
            <person name="Brodie E.L."/>
            <person name="Williams K.H."/>
            <person name="Hubbard S.S."/>
            <person name="Banfield J.F."/>
        </authorList>
    </citation>
    <scope>NUCLEOTIDE SEQUENCE [LARGE SCALE GENOMIC DNA]</scope>
</reference>
<evidence type="ECO:0000259" key="10">
    <source>
        <dbReference type="Pfam" id="PF03948"/>
    </source>
</evidence>
<sequence>MKVILLQDVDNVGKKYELKEVKDGYARNFLIPQNLAKAATKQALKWLETQKEQMEKEVEEDLKKVQEIASHIDGIEVVIPVKVGAEGQLFESINTVKISEKLKEMGFEVKKSQINLGQPLKELGEFPVKVILDHNLEVEIRVIISEEKG</sequence>
<dbReference type="EMBL" id="MHPA01000019">
    <property type="protein sequence ID" value="OGZ72923.1"/>
    <property type="molecule type" value="Genomic_DNA"/>
</dbReference>
<evidence type="ECO:0000313" key="12">
    <source>
        <dbReference type="Proteomes" id="UP000176774"/>
    </source>
</evidence>
<keyword evidence="8" id="KW-0175">Coiled coil</keyword>
<evidence type="ECO:0000256" key="1">
    <source>
        <dbReference type="ARBA" id="ARBA00010605"/>
    </source>
</evidence>
<keyword evidence="5 7" id="KW-0687">Ribonucleoprotein</keyword>
<dbReference type="GO" id="GO:1990904">
    <property type="term" value="C:ribonucleoprotein complex"/>
    <property type="evidence" value="ECO:0007669"/>
    <property type="project" value="UniProtKB-KW"/>
</dbReference>
<evidence type="ECO:0000256" key="3">
    <source>
        <dbReference type="ARBA" id="ARBA00022884"/>
    </source>
</evidence>
<dbReference type="HAMAP" id="MF_00503">
    <property type="entry name" value="Ribosomal_bL9"/>
    <property type="match status" value="1"/>
</dbReference>
<comment type="caution">
    <text evidence="11">The sequence shown here is derived from an EMBL/GenBank/DDBJ whole genome shotgun (WGS) entry which is preliminary data.</text>
</comment>
<organism evidence="11 12">
    <name type="scientific">Candidatus Staskawiczbacteria bacterium RIFCSPLOWO2_01_FULL_38_12b</name>
    <dbReference type="NCBI Taxonomy" id="1802214"/>
    <lineage>
        <taxon>Bacteria</taxon>
        <taxon>Candidatus Staskawicziibacteriota</taxon>
    </lineage>
</organism>
<keyword evidence="4 7" id="KW-0689">Ribosomal protein</keyword>
<dbReference type="NCBIfam" id="TIGR00158">
    <property type="entry name" value="L9"/>
    <property type="match status" value="1"/>
</dbReference>
<dbReference type="SUPFAM" id="SSF55653">
    <property type="entry name" value="Ribosomal protein L9 C-domain"/>
    <property type="match status" value="1"/>
</dbReference>
<proteinExistence type="inferred from homology"/>
<dbReference type="InterPro" id="IPR036935">
    <property type="entry name" value="Ribosomal_bL9_N_sf"/>
</dbReference>
<keyword evidence="3 7" id="KW-0694">RNA-binding</keyword>
<dbReference type="InterPro" id="IPR036791">
    <property type="entry name" value="Ribosomal_bL9_C_sf"/>
</dbReference>
<dbReference type="Gene3D" id="3.10.430.100">
    <property type="entry name" value="Ribosomal protein L9, C-terminal domain"/>
    <property type="match status" value="1"/>
</dbReference>
<dbReference type="InterPro" id="IPR009027">
    <property type="entry name" value="Ribosomal_bL9/RNase_H1_N"/>
</dbReference>
<dbReference type="FunFam" id="3.40.5.10:FF:000002">
    <property type="entry name" value="50S ribosomal protein L9"/>
    <property type="match status" value="1"/>
</dbReference>
<dbReference type="Pfam" id="PF03948">
    <property type="entry name" value="Ribosomal_L9_C"/>
    <property type="match status" value="1"/>
</dbReference>
<evidence type="ECO:0000256" key="4">
    <source>
        <dbReference type="ARBA" id="ARBA00022980"/>
    </source>
</evidence>
<dbReference type="GO" id="GO:0003735">
    <property type="term" value="F:structural constituent of ribosome"/>
    <property type="evidence" value="ECO:0007669"/>
    <property type="project" value="InterPro"/>
</dbReference>
<feature type="coiled-coil region" evidence="8">
    <location>
        <begin position="37"/>
        <end position="71"/>
    </location>
</feature>
<evidence type="ECO:0000256" key="8">
    <source>
        <dbReference type="SAM" id="Coils"/>
    </source>
</evidence>
<keyword evidence="2 7" id="KW-0699">rRNA-binding</keyword>
<protein>
    <recommendedName>
        <fullName evidence="6 7">Large ribosomal subunit protein bL9</fullName>
    </recommendedName>
</protein>
<evidence type="ECO:0000256" key="5">
    <source>
        <dbReference type="ARBA" id="ARBA00023274"/>
    </source>
</evidence>
<dbReference type="InterPro" id="IPR020070">
    <property type="entry name" value="Ribosomal_bL9_N"/>
</dbReference>
<evidence type="ECO:0000256" key="7">
    <source>
        <dbReference type="HAMAP-Rule" id="MF_00503"/>
    </source>
</evidence>
<accession>A0A1G2IDX0</accession>
<name>A0A1G2IDX0_9BACT</name>
<dbReference type="STRING" id="1802214.A2908_04620"/>
<gene>
    <name evidence="7" type="primary">rplI</name>
    <name evidence="11" type="ORF">A2908_04620</name>
</gene>
<dbReference type="Gene3D" id="3.40.5.10">
    <property type="entry name" value="Ribosomal protein L9, N-terminal domain"/>
    <property type="match status" value="1"/>
</dbReference>
<comment type="similarity">
    <text evidence="1 7">Belongs to the bacterial ribosomal protein bL9 family.</text>
</comment>
<dbReference type="PANTHER" id="PTHR21368">
    <property type="entry name" value="50S RIBOSOMAL PROTEIN L9"/>
    <property type="match status" value="1"/>
</dbReference>
<dbReference type="InterPro" id="IPR000244">
    <property type="entry name" value="Ribosomal_bL9"/>
</dbReference>
<dbReference type="GO" id="GO:0006412">
    <property type="term" value="P:translation"/>
    <property type="evidence" value="ECO:0007669"/>
    <property type="project" value="UniProtKB-UniRule"/>
</dbReference>
<feature type="domain" description="Ribosomal protein L9" evidence="9">
    <location>
        <begin position="1"/>
        <end position="45"/>
    </location>
</feature>